<comment type="caution">
    <text evidence="8">The sequence shown here is derived from an EMBL/GenBank/DDBJ whole genome shotgun (WGS) entry which is preliminary data.</text>
</comment>
<evidence type="ECO:0000256" key="7">
    <source>
        <dbReference type="PIRNR" id="PIRNR000368"/>
    </source>
</evidence>
<sequence length="169" mass="18979">MKNSIRVLDIIEETMADGPGLRTSIYCAGCLHHCPGCHNPQSWDMNGGREMSIDDIMGVIKADEFCNVSFSGGDPFYQVEGFTELARRIKEETGKTIWCWTGFLYEEILADSHLSMLLPYIDVLVDGPFIEAEKDTDLLFRGSSNQRIIYLTEKKEDIIPGTVPLVPVK</sequence>
<accession>A0A9D9ER27</accession>
<dbReference type="NCBIfam" id="TIGR02491">
    <property type="entry name" value="NrdG"/>
    <property type="match status" value="1"/>
</dbReference>
<dbReference type="GO" id="GO:0051539">
    <property type="term" value="F:4 iron, 4 sulfur cluster binding"/>
    <property type="evidence" value="ECO:0007669"/>
    <property type="project" value="UniProtKB-KW"/>
</dbReference>
<dbReference type="SFLD" id="SFLDS00029">
    <property type="entry name" value="Radical_SAM"/>
    <property type="match status" value="1"/>
</dbReference>
<keyword evidence="3" id="KW-0949">S-adenosyl-L-methionine</keyword>
<dbReference type="PIRSF" id="PIRSF000368">
    <property type="entry name" value="NrdG"/>
    <property type="match status" value="1"/>
</dbReference>
<evidence type="ECO:0000256" key="2">
    <source>
        <dbReference type="ARBA" id="ARBA00022485"/>
    </source>
</evidence>
<keyword evidence="2" id="KW-0004">4Fe-4S</keyword>
<dbReference type="InterPro" id="IPR058240">
    <property type="entry name" value="rSAM_sf"/>
</dbReference>
<dbReference type="SFLD" id="SFLDF00299">
    <property type="entry name" value="anaerobic_ribonucleoside-triph"/>
    <property type="match status" value="1"/>
</dbReference>
<dbReference type="SUPFAM" id="SSF102114">
    <property type="entry name" value="Radical SAM enzymes"/>
    <property type="match status" value="1"/>
</dbReference>
<keyword evidence="5" id="KW-0408">Iron</keyword>
<dbReference type="Gene3D" id="3.20.20.70">
    <property type="entry name" value="Aldolase class I"/>
    <property type="match status" value="1"/>
</dbReference>
<reference evidence="8" key="1">
    <citation type="submission" date="2020-10" db="EMBL/GenBank/DDBJ databases">
        <authorList>
            <person name="Gilroy R."/>
        </authorList>
    </citation>
    <scope>NUCLEOTIDE SEQUENCE</scope>
    <source>
        <strain evidence="8">B1-20833</strain>
    </source>
</reference>
<evidence type="ECO:0000256" key="5">
    <source>
        <dbReference type="ARBA" id="ARBA00023004"/>
    </source>
</evidence>
<protein>
    <recommendedName>
        <fullName evidence="7">Anaerobic ribonucleoside-triphosphate reductase-activating protein</fullName>
        <ecNumber evidence="7">1.97.1.-</ecNumber>
    </recommendedName>
</protein>
<comment type="function">
    <text evidence="7">Activation of anaerobic ribonucleoside-triphosphate reductase under anaerobic conditions by generation of an organic free radical, using S-adenosylmethionine and reduced flavodoxin as cosubstrates to produce 5'-deoxy-adenosine.</text>
</comment>
<dbReference type="InterPro" id="IPR007197">
    <property type="entry name" value="rSAM"/>
</dbReference>
<evidence type="ECO:0000256" key="6">
    <source>
        <dbReference type="ARBA" id="ARBA00023014"/>
    </source>
</evidence>
<name>A0A9D9ER27_9BACT</name>
<reference evidence="8" key="2">
    <citation type="journal article" date="2021" name="PeerJ">
        <title>Extensive microbial diversity within the chicken gut microbiome revealed by metagenomics and culture.</title>
        <authorList>
            <person name="Gilroy R."/>
            <person name="Ravi A."/>
            <person name="Getino M."/>
            <person name="Pursley I."/>
            <person name="Horton D.L."/>
            <person name="Alikhan N.F."/>
            <person name="Baker D."/>
            <person name="Gharbi K."/>
            <person name="Hall N."/>
            <person name="Watson M."/>
            <person name="Adriaenssens E.M."/>
            <person name="Foster-Nyarko E."/>
            <person name="Jarju S."/>
            <person name="Secka A."/>
            <person name="Antonio M."/>
            <person name="Oren A."/>
            <person name="Chaudhuri R.R."/>
            <person name="La Ragione R."/>
            <person name="Hildebrand F."/>
            <person name="Pallen M.J."/>
        </authorList>
    </citation>
    <scope>NUCLEOTIDE SEQUENCE</scope>
    <source>
        <strain evidence="8">B1-20833</strain>
    </source>
</reference>
<dbReference type="InterPro" id="IPR012837">
    <property type="entry name" value="NrdG"/>
</dbReference>
<dbReference type="PANTHER" id="PTHR30352:SF2">
    <property type="entry name" value="ANAEROBIC RIBONUCLEOSIDE-TRIPHOSPHATE REDUCTASE-ACTIVATING PROTEIN"/>
    <property type="match status" value="1"/>
</dbReference>
<keyword evidence="4" id="KW-0479">Metal-binding</keyword>
<evidence type="ECO:0000313" key="9">
    <source>
        <dbReference type="Proteomes" id="UP000823661"/>
    </source>
</evidence>
<dbReference type="SFLD" id="SFLDG01066">
    <property type="entry name" value="organic_radical-activating_enz"/>
    <property type="match status" value="1"/>
</dbReference>
<keyword evidence="7" id="KW-0560">Oxidoreductase</keyword>
<dbReference type="PANTHER" id="PTHR30352">
    <property type="entry name" value="PYRUVATE FORMATE-LYASE-ACTIVATING ENZYME"/>
    <property type="match status" value="1"/>
</dbReference>
<dbReference type="Pfam" id="PF13353">
    <property type="entry name" value="Fer4_12"/>
    <property type="match status" value="1"/>
</dbReference>
<dbReference type="GO" id="GO:0046872">
    <property type="term" value="F:metal ion binding"/>
    <property type="evidence" value="ECO:0007669"/>
    <property type="project" value="UniProtKB-KW"/>
</dbReference>
<keyword evidence="6" id="KW-0411">Iron-sulfur</keyword>
<dbReference type="InterPro" id="IPR013785">
    <property type="entry name" value="Aldolase_TIM"/>
</dbReference>
<dbReference type="AlphaFoldDB" id="A0A9D9ER27"/>
<organism evidence="8 9">
    <name type="scientific">Candidatus Cryptobacteroides intestinavium</name>
    <dbReference type="NCBI Taxonomy" id="2840766"/>
    <lineage>
        <taxon>Bacteria</taxon>
        <taxon>Pseudomonadati</taxon>
        <taxon>Bacteroidota</taxon>
        <taxon>Bacteroidia</taxon>
        <taxon>Bacteroidales</taxon>
        <taxon>Candidatus Cryptobacteroides</taxon>
    </lineage>
</organism>
<gene>
    <name evidence="8" type="primary">nrdG</name>
    <name evidence="8" type="ORF">IAC06_01470</name>
</gene>
<evidence type="ECO:0000313" key="8">
    <source>
        <dbReference type="EMBL" id="MBO8451538.1"/>
    </source>
</evidence>
<dbReference type="EC" id="1.97.1.-" evidence="7"/>
<evidence type="ECO:0000256" key="3">
    <source>
        <dbReference type="ARBA" id="ARBA00022691"/>
    </source>
</evidence>
<dbReference type="SFLD" id="SFLDG01063">
    <property type="entry name" value="activating_enzymes__group_1"/>
    <property type="match status" value="1"/>
</dbReference>
<dbReference type="GO" id="GO:0043365">
    <property type="term" value="F:[formate-C-acetyltransferase]-activating enzyme activity"/>
    <property type="evidence" value="ECO:0007669"/>
    <property type="project" value="InterPro"/>
</dbReference>
<evidence type="ECO:0000256" key="4">
    <source>
        <dbReference type="ARBA" id="ARBA00022723"/>
    </source>
</evidence>
<proteinExistence type="inferred from homology"/>
<evidence type="ECO:0000256" key="1">
    <source>
        <dbReference type="ARBA" id="ARBA00001966"/>
    </source>
</evidence>
<dbReference type="GO" id="GO:0004748">
    <property type="term" value="F:ribonucleoside-diphosphate reductase activity, thioredoxin disulfide as acceptor"/>
    <property type="evidence" value="ECO:0007669"/>
    <property type="project" value="TreeGrafter"/>
</dbReference>
<dbReference type="EMBL" id="JADIMI010000014">
    <property type="protein sequence ID" value="MBO8451538.1"/>
    <property type="molecule type" value="Genomic_DNA"/>
</dbReference>
<dbReference type="Proteomes" id="UP000823661">
    <property type="component" value="Unassembled WGS sequence"/>
</dbReference>
<dbReference type="InterPro" id="IPR034457">
    <property type="entry name" value="Organic_radical-activating"/>
</dbReference>
<comment type="cofactor">
    <cofactor evidence="1">
        <name>[4Fe-4S] cluster</name>
        <dbReference type="ChEBI" id="CHEBI:49883"/>
    </cofactor>
</comment>
<comment type="similarity">
    <text evidence="7">Belongs to the organic radical-activating enzymes family.</text>
</comment>